<accession>A0A2X3JAD0</accession>
<name>A0A2X3JAD0_ECOLX</name>
<evidence type="ECO:0000313" key="2">
    <source>
        <dbReference type="Proteomes" id="UP000250991"/>
    </source>
</evidence>
<dbReference type="Proteomes" id="UP000250991">
    <property type="component" value="Unassembled WGS sequence"/>
</dbReference>
<keyword evidence="1" id="KW-0560">Oxidoreductase</keyword>
<evidence type="ECO:0000313" key="1">
    <source>
        <dbReference type="EMBL" id="SQD01542.1"/>
    </source>
</evidence>
<dbReference type="EMBL" id="UARW01000010">
    <property type="protein sequence ID" value="SQD01542.1"/>
    <property type="molecule type" value="Genomic_DNA"/>
</dbReference>
<proteinExistence type="predicted"/>
<dbReference type="SUPFAM" id="SSF51430">
    <property type="entry name" value="NAD(P)-linked oxidoreductase"/>
    <property type="match status" value="1"/>
</dbReference>
<dbReference type="InterPro" id="IPR036812">
    <property type="entry name" value="NAD(P)_OxRdtase_dom_sf"/>
</dbReference>
<dbReference type="EC" id="1.1.1.274" evidence="1"/>
<dbReference type="Gene3D" id="3.20.20.100">
    <property type="entry name" value="NADP-dependent oxidoreductase domain"/>
    <property type="match status" value="1"/>
</dbReference>
<dbReference type="AlphaFoldDB" id="A0A2X3JAD0"/>
<gene>
    <name evidence="1" type="primary">dkgA_2</name>
    <name evidence="1" type="ORF">NCTC8009_01973</name>
</gene>
<sequence>MANPTVIKLQDGNVMPQLGLGVWQASNEEVITAIQKSVRSGLSLD</sequence>
<organism evidence="1 2">
    <name type="scientific">Escherichia coli</name>
    <dbReference type="NCBI Taxonomy" id="562"/>
    <lineage>
        <taxon>Bacteria</taxon>
        <taxon>Pseudomonadati</taxon>
        <taxon>Pseudomonadota</taxon>
        <taxon>Gammaproteobacteria</taxon>
        <taxon>Enterobacterales</taxon>
        <taxon>Enterobacteriaceae</taxon>
        <taxon>Escherichia</taxon>
    </lineage>
</organism>
<dbReference type="GO" id="GO:0050580">
    <property type="term" value="F:2,5-didehydrogluconate reductase activity"/>
    <property type="evidence" value="ECO:0007669"/>
    <property type="project" value="UniProtKB-EC"/>
</dbReference>
<protein>
    <submittedName>
        <fullName evidence="1">2,5-diketo-D-gluconic acid reductase A</fullName>
        <ecNumber evidence="1">1.1.1.274</ecNumber>
    </submittedName>
</protein>
<reference evidence="1 2" key="1">
    <citation type="submission" date="2018-06" db="EMBL/GenBank/DDBJ databases">
        <authorList>
            <consortium name="Pathogen Informatics"/>
            <person name="Doyle S."/>
        </authorList>
    </citation>
    <scope>NUCLEOTIDE SEQUENCE [LARGE SCALE GENOMIC DNA]</scope>
    <source>
        <strain evidence="1 2">NCTC8009</strain>
    </source>
</reference>
<dbReference type="STRING" id="585034.ECIAI1_3161"/>